<protein>
    <recommendedName>
        <fullName evidence="4">Lysozyme inhibitor LprI N-terminal domain-containing protein</fullName>
    </recommendedName>
</protein>
<evidence type="ECO:0008006" key="4">
    <source>
        <dbReference type="Google" id="ProtNLM"/>
    </source>
</evidence>
<gene>
    <name evidence="2" type="ORF">CLV74_111128</name>
</gene>
<evidence type="ECO:0000256" key="1">
    <source>
        <dbReference type="SAM" id="SignalP"/>
    </source>
</evidence>
<accession>A0A2T0WJP7</accession>
<organism evidence="2 3">
    <name type="scientific">Donghicola tyrosinivorans</name>
    <dbReference type="NCBI Taxonomy" id="1652492"/>
    <lineage>
        <taxon>Bacteria</taxon>
        <taxon>Pseudomonadati</taxon>
        <taxon>Pseudomonadota</taxon>
        <taxon>Alphaproteobacteria</taxon>
        <taxon>Rhodobacterales</taxon>
        <taxon>Roseobacteraceae</taxon>
        <taxon>Donghicola</taxon>
    </lineage>
</organism>
<keyword evidence="3" id="KW-1185">Reference proteome</keyword>
<dbReference type="OrthoDB" id="7866682at2"/>
<reference evidence="2 3" key="1">
    <citation type="submission" date="2018-03" db="EMBL/GenBank/DDBJ databases">
        <title>Genomic Encyclopedia of Archaeal and Bacterial Type Strains, Phase II (KMG-II): from individual species to whole genera.</title>
        <authorList>
            <person name="Goeker M."/>
        </authorList>
    </citation>
    <scope>NUCLEOTIDE SEQUENCE [LARGE SCALE GENOMIC DNA]</scope>
    <source>
        <strain evidence="2 3">DSM 100212</strain>
    </source>
</reference>
<evidence type="ECO:0000313" key="2">
    <source>
        <dbReference type="EMBL" id="PRY86895.1"/>
    </source>
</evidence>
<keyword evidence="1" id="KW-0732">Signal</keyword>
<comment type="caution">
    <text evidence="2">The sequence shown here is derived from an EMBL/GenBank/DDBJ whole genome shotgun (WGS) entry which is preliminary data.</text>
</comment>
<proteinExistence type="predicted"/>
<evidence type="ECO:0000313" key="3">
    <source>
        <dbReference type="Proteomes" id="UP000238392"/>
    </source>
</evidence>
<dbReference type="AlphaFoldDB" id="A0A2T0WJP7"/>
<feature type="signal peptide" evidence="1">
    <location>
        <begin position="1"/>
        <end position="22"/>
    </location>
</feature>
<sequence>MTFRMGAVCAVCLAAFMTPATAEVSIEAVDTCLEQAFTAGTNPNECVDQAHQTCGTMPEDMHSASALCFTKAREDWGAGIAAQMDALKAKADDKIMSIAGIEVKYDILSSLLQCDRMEELNRLSDQSGELILRQKAGCESTASGLAYVRLVWRSRSLK</sequence>
<name>A0A2T0WJP7_9RHOB</name>
<feature type="chain" id="PRO_5015407777" description="Lysozyme inhibitor LprI N-terminal domain-containing protein" evidence="1">
    <location>
        <begin position="23"/>
        <end position="158"/>
    </location>
</feature>
<dbReference type="EMBL" id="PVTQ01000011">
    <property type="protein sequence ID" value="PRY86895.1"/>
    <property type="molecule type" value="Genomic_DNA"/>
</dbReference>
<dbReference type="RefSeq" id="WP_106266463.1">
    <property type="nucleotide sequence ID" value="NZ_PVTQ01000011.1"/>
</dbReference>
<dbReference type="Proteomes" id="UP000238392">
    <property type="component" value="Unassembled WGS sequence"/>
</dbReference>